<dbReference type="PANTHER" id="PTHR40447">
    <property type="entry name" value="ANAEROBIC SULFITE REDUCTASE SUBUNIT A"/>
    <property type="match status" value="1"/>
</dbReference>
<evidence type="ECO:0000256" key="2">
    <source>
        <dbReference type="ARBA" id="ARBA00023004"/>
    </source>
</evidence>
<evidence type="ECO:0000313" key="6">
    <source>
        <dbReference type="Proteomes" id="UP000315525"/>
    </source>
</evidence>
<keyword evidence="3" id="KW-0411">Iron-sulfur</keyword>
<feature type="domain" description="4Fe-4S ferredoxin-type" evidence="4">
    <location>
        <begin position="299"/>
        <end position="324"/>
    </location>
</feature>
<reference evidence="5 6" key="1">
    <citation type="submission" date="2019-03" db="EMBL/GenBank/DDBJ databases">
        <title>Metabolic potential of uncultured bacteria and archaea associated with petroleum seepage in deep-sea sediments.</title>
        <authorList>
            <person name="Dong X."/>
            <person name="Hubert C."/>
        </authorList>
    </citation>
    <scope>NUCLEOTIDE SEQUENCE [LARGE SCALE GENOMIC DNA]</scope>
    <source>
        <strain evidence="5">E44_bin18</strain>
    </source>
</reference>
<evidence type="ECO:0000256" key="1">
    <source>
        <dbReference type="ARBA" id="ARBA00022723"/>
    </source>
</evidence>
<dbReference type="InterPro" id="IPR009051">
    <property type="entry name" value="Helical_ferredxn"/>
</dbReference>
<comment type="caution">
    <text evidence="5">The sequence shown here is derived from an EMBL/GenBank/DDBJ whole genome shotgun (WGS) entry which is preliminary data.</text>
</comment>
<dbReference type="AlphaFoldDB" id="A0A523UYG4"/>
<protein>
    <submittedName>
        <fullName evidence="5">4Fe-4S ferredoxin</fullName>
    </submittedName>
</protein>
<sequence length="343" mass="38730">MKPKVLAAKDLDAFVENLVKSQTVMGPTRTKKGICYKPIKDGKDLVLEWGNSLIGPKEFLFPQNEILVRFEGYVDSAVPVGEAEKVGPIVVFAARPCDARAIAILDKLFINEDYVDDYYRARREATTLICFSCNQPRPTCFCTSVGGGPFDATACDVAMARISEDYLVEALTEKGEKLVKDLPDADPSLLEKKEKLKKSAEESITTKLDLEGIPEKLKGMFEDPIWEEITDKCIGCGVCTYLCPTCHCFDIQDEAVDDNGKRIRNWDSCMFPIFTYHGSGHQPRDKRHQRMRQRIMHKFNYYVENFGVIACVGCGRCITECPTNEDLRDNLRKLKELEPAKVE</sequence>
<dbReference type="SUPFAM" id="SSF46548">
    <property type="entry name" value="alpha-helical ferredoxin"/>
    <property type="match status" value="1"/>
</dbReference>
<name>A0A523UYG4_UNCT6</name>
<dbReference type="GO" id="GO:0046872">
    <property type="term" value="F:metal ion binding"/>
    <property type="evidence" value="ECO:0007669"/>
    <property type="project" value="UniProtKB-KW"/>
</dbReference>
<evidence type="ECO:0000256" key="3">
    <source>
        <dbReference type="ARBA" id="ARBA00023014"/>
    </source>
</evidence>
<dbReference type="InterPro" id="IPR017896">
    <property type="entry name" value="4Fe4S_Fe-S-bd"/>
</dbReference>
<gene>
    <name evidence="5" type="ORF">E3J62_01070</name>
</gene>
<dbReference type="Proteomes" id="UP000315525">
    <property type="component" value="Unassembled WGS sequence"/>
</dbReference>
<keyword evidence="2" id="KW-0408">Iron</keyword>
<dbReference type="PANTHER" id="PTHR40447:SF1">
    <property type="entry name" value="ANAEROBIC SULFITE REDUCTASE SUBUNIT A"/>
    <property type="match status" value="1"/>
</dbReference>
<feature type="domain" description="4Fe-4S ferredoxin-type" evidence="4">
    <location>
        <begin position="222"/>
        <end position="254"/>
    </location>
</feature>
<dbReference type="PROSITE" id="PS51379">
    <property type="entry name" value="4FE4S_FER_2"/>
    <property type="match status" value="2"/>
</dbReference>
<accession>A0A523UYG4</accession>
<dbReference type="Pfam" id="PF17179">
    <property type="entry name" value="Fer4_22"/>
    <property type="match status" value="1"/>
</dbReference>
<dbReference type="PROSITE" id="PS00198">
    <property type="entry name" value="4FE4S_FER_1"/>
    <property type="match status" value="2"/>
</dbReference>
<dbReference type="InterPro" id="IPR017900">
    <property type="entry name" value="4Fe4S_Fe_S_CS"/>
</dbReference>
<proteinExistence type="predicted"/>
<evidence type="ECO:0000313" key="5">
    <source>
        <dbReference type="EMBL" id="TET47543.1"/>
    </source>
</evidence>
<evidence type="ECO:0000259" key="4">
    <source>
        <dbReference type="PROSITE" id="PS51379"/>
    </source>
</evidence>
<dbReference type="EMBL" id="SOJN01000017">
    <property type="protein sequence ID" value="TET47543.1"/>
    <property type="molecule type" value="Genomic_DNA"/>
</dbReference>
<dbReference type="GO" id="GO:0051536">
    <property type="term" value="F:iron-sulfur cluster binding"/>
    <property type="evidence" value="ECO:0007669"/>
    <property type="project" value="UniProtKB-KW"/>
</dbReference>
<organism evidence="5 6">
    <name type="scientific">candidate division TA06 bacterium</name>
    <dbReference type="NCBI Taxonomy" id="2250710"/>
    <lineage>
        <taxon>Bacteria</taxon>
        <taxon>Bacteria division TA06</taxon>
    </lineage>
</organism>
<dbReference type="Gene3D" id="1.10.1060.10">
    <property type="entry name" value="Alpha-helical ferredoxin"/>
    <property type="match status" value="1"/>
</dbReference>
<keyword evidence="1" id="KW-0479">Metal-binding</keyword>